<dbReference type="InterPro" id="IPR049492">
    <property type="entry name" value="BD-FAE-like_dom"/>
</dbReference>
<dbReference type="eggNOG" id="COG0657">
    <property type="taxonomic scope" value="Bacteria"/>
</dbReference>
<dbReference type="Pfam" id="PF20434">
    <property type="entry name" value="BD-FAE"/>
    <property type="match status" value="1"/>
</dbReference>
<dbReference type="PANTHER" id="PTHR48081">
    <property type="entry name" value="AB HYDROLASE SUPERFAMILY PROTEIN C4A8.06C"/>
    <property type="match status" value="1"/>
</dbReference>
<keyword evidence="4" id="KW-1185">Reference proteome</keyword>
<protein>
    <recommendedName>
        <fullName evidence="2">BD-FAE-like domain-containing protein</fullName>
    </recommendedName>
</protein>
<reference evidence="3 4" key="1">
    <citation type="submission" date="2013-08" db="EMBL/GenBank/DDBJ databases">
        <authorList>
            <person name="Weinstock G."/>
            <person name="Sodergren E."/>
            <person name="Wylie T."/>
            <person name="Fulton L."/>
            <person name="Fulton R."/>
            <person name="Fronick C."/>
            <person name="O'Laughlin M."/>
            <person name="Godfrey J."/>
            <person name="Miner T."/>
            <person name="Herter B."/>
            <person name="Appelbaum E."/>
            <person name="Cordes M."/>
            <person name="Lek S."/>
            <person name="Wollam A."/>
            <person name="Pepin K.H."/>
            <person name="Palsikar V.B."/>
            <person name="Mitreva M."/>
            <person name="Wilson R.K."/>
        </authorList>
    </citation>
    <scope>NUCLEOTIDE SEQUENCE [LARGE SCALE GENOMIC DNA]</scope>
    <source>
        <strain evidence="3 4">ATCC BAA-474</strain>
    </source>
</reference>
<dbReference type="RefSeq" id="WP_023050186.1">
    <property type="nucleotide sequence ID" value="NZ_CP173063.2"/>
</dbReference>
<keyword evidence="1" id="KW-0378">Hydrolase</keyword>
<dbReference type="PANTHER" id="PTHR48081:SF13">
    <property type="entry name" value="ALPHA_BETA HYDROLASE"/>
    <property type="match status" value="1"/>
</dbReference>
<evidence type="ECO:0000259" key="2">
    <source>
        <dbReference type="Pfam" id="PF20434"/>
    </source>
</evidence>
<name>U7VF41_9FUSO</name>
<dbReference type="InterPro" id="IPR050300">
    <property type="entry name" value="GDXG_lipolytic_enzyme"/>
</dbReference>
<dbReference type="SUPFAM" id="SSF53474">
    <property type="entry name" value="alpha/beta-Hydrolases"/>
    <property type="match status" value="1"/>
</dbReference>
<organism evidence="3 4">
    <name type="scientific">Cetobacterium somerae ATCC BAA-474</name>
    <dbReference type="NCBI Taxonomy" id="1319815"/>
    <lineage>
        <taxon>Bacteria</taxon>
        <taxon>Fusobacteriati</taxon>
        <taxon>Fusobacteriota</taxon>
        <taxon>Fusobacteriia</taxon>
        <taxon>Fusobacteriales</taxon>
        <taxon>Fusobacteriaceae</taxon>
        <taxon>Cetobacterium</taxon>
    </lineage>
</organism>
<evidence type="ECO:0000256" key="1">
    <source>
        <dbReference type="ARBA" id="ARBA00022801"/>
    </source>
</evidence>
<feature type="domain" description="BD-FAE-like" evidence="2">
    <location>
        <begin position="40"/>
        <end position="258"/>
    </location>
</feature>
<comment type="caution">
    <text evidence="3">The sequence shown here is derived from an EMBL/GenBank/DDBJ whole genome shotgun (WGS) entry which is preliminary data.</text>
</comment>
<dbReference type="HOGENOM" id="CLU_012494_4_0_0"/>
<dbReference type="STRING" id="1319815.HMPREF0202_00640"/>
<dbReference type="Proteomes" id="UP000017081">
    <property type="component" value="Unassembled WGS sequence"/>
</dbReference>
<dbReference type="InterPro" id="IPR029058">
    <property type="entry name" value="AB_hydrolase_fold"/>
</dbReference>
<dbReference type="Gene3D" id="3.40.50.1820">
    <property type="entry name" value="alpha/beta hydrolase"/>
    <property type="match status" value="1"/>
</dbReference>
<sequence>MKTESQLIEIETVKPKIVVYTDISYSQPYDPYFGITNLKLDILKPEIENKKLPLVIYIPGGGFMRSPKANYIQQKVTIAESGFVVASVEYRVLPIGKFPDSLIDIKSAIRYLKAHAEQFNIDKNKVIVMGESAGGYLAAITGTTNGSIDFDKGDYLNENSLINGVVDLYGISDLTKIAADFSSIIQKTHNSPSSPEAIFLNGVSVFKEGGSVNADFEKAKKANPITYISSKTPPFLLMHGTVDMLVSPSQSDLLYQSLIENNIQAERYLIKGAGHGDFHWCQPKVINIIINFLNKISK</sequence>
<gene>
    <name evidence="3" type="ORF">HMPREF0202_00640</name>
</gene>
<dbReference type="AlphaFoldDB" id="U7VF41"/>
<dbReference type="GO" id="GO:0016787">
    <property type="term" value="F:hydrolase activity"/>
    <property type="evidence" value="ECO:0007669"/>
    <property type="project" value="UniProtKB-KW"/>
</dbReference>
<proteinExistence type="predicted"/>
<dbReference type="PATRIC" id="fig|1319815.3.peg.611"/>
<evidence type="ECO:0000313" key="3">
    <source>
        <dbReference type="EMBL" id="ERT69443.1"/>
    </source>
</evidence>
<evidence type="ECO:0000313" key="4">
    <source>
        <dbReference type="Proteomes" id="UP000017081"/>
    </source>
</evidence>
<accession>U7VF41</accession>
<dbReference type="EMBL" id="AXZF01000023">
    <property type="protein sequence ID" value="ERT69443.1"/>
    <property type="molecule type" value="Genomic_DNA"/>
</dbReference>